<comment type="similarity">
    <text evidence="2">Belongs to the D-isomer specific 2-hydroxyacid dehydrogenase family.</text>
</comment>
<dbReference type="CDD" id="cd12173">
    <property type="entry name" value="PGDH_4"/>
    <property type="match status" value="1"/>
</dbReference>
<dbReference type="InterPro" id="IPR029753">
    <property type="entry name" value="D-isomer_DH_CS"/>
</dbReference>
<dbReference type="PROSITE" id="PS00671">
    <property type="entry name" value="D_2_HYDROXYACID_DH_3"/>
    <property type="match status" value="1"/>
</dbReference>
<protein>
    <recommendedName>
        <fullName evidence="3">phosphoglycerate dehydrogenase</fullName>
        <ecNumber evidence="3">1.1.1.95</ecNumber>
    </recommendedName>
</protein>
<dbReference type="EMBL" id="CAESAL010000040">
    <property type="protein sequence ID" value="CAB4343066.1"/>
    <property type="molecule type" value="Genomic_DNA"/>
</dbReference>
<dbReference type="PANTHER" id="PTHR42938:SF47">
    <property type="entry name" value="HYDROXYPYRUVATE REDUCTASE"/>
    <property type="match status" value="1"/>
</dbReference>
<dbReference type="FunFam" id="3.40.50.720:FF:000021">
    <property type="entry name" value="D-3-phosphoglycerate dehydrogenase"/>
    <property type="match status" value="1"/>
</dbReference>
<dbReference type="Gene3D" id="3.30.70.260">
    <property type="match status" value="1"/>
</dbReference>
<evidence type="ECO:0000256" key="5">
    <source>
        <dbReference type="ARBA" id="ARBA00023027"/>
    </source>
</evidence>
<dbReference type="GO" id="GO:0004617">
    <property type="term" value="F:phosphoglycerate dehydrogenase activity"/>
    <property type="evidence" value="ECO:0007669"/>
    <property type="project" value="UniProtKB-EC"/>
</dbReference>
<dbReference type="EMBL" id="CAEZTY010000012">
    <property type="protein sequence ID" value="CAB4579876.1"/>
    <property type="molecule type" value="Genomic_DNA"/>
</dbReference>
<dbReference type="Pfam" id="PF00389">
    <property type="entry name" value="2-Hacid_dh"/>
    <property type="match status" value="1"/>
</dbReference>
<evidence type="ECO:0000256" key="2">
    <source>
        <dbReference type="ARBA" id="ARBA00005854"/>
    </source>
</evidence>
<accession>A0A6J5ZP15</accession>
<dbReference type="Gene3D" id="3.30.1330.90">
    <property type="entry name" value="D-3-phosphoglycerate dehydrogenase, domain 3"/>
    <property type="match status" value="1"/>
</dbReference>
<dbReference type="InterPro" id="IPR006236">
    <property type="entry name" value="PGDH"/>
</dbReference>
<dbReference type="InterPro" id="IPR029752">
    <property type="entry name" value="D-isomer_DH_CS1"/>
</dbReference>
<dbReference type="InterPro" id="IPR006140">
    <property type="entry name" value="D-isomer_DH_NAD-bd"/>
</dbReference>
<evidence type="ECO:0000256" key="1">
    <source>
        <dbReference type="ARBA" id="ARBA00005216"/>
    </source>
</evidence>
<dbReference type="Pfam" id="PF02826">
    <property type="entry name" value="2-Hacid_dh_C"/>
    <property type="match status" value="1"/>
</dbReference>
<gene>
    <name evidence="9" type="ORF">UFOPK1762_00515</name>
    <name evidence="10" type="ORF">UFOPK2969_00455</name>
    <name evidence="8" type="ORF">UFOPK3331_01184</name>
</gene>
<dbReference type="InterPro" id="IPR045865">
    <property type="entry name" value="ACT-like_dom_sf"/>
</dbReference>
<dbReference type="EC" id="1.1.1.95" evidence="3"/>
<dbReference type="Pfam" id="PF19304">
    <property type="entry name" value="PGDH_inter"/>
    <property type="match status" value="1"/>
</dbReference>
<keyword evidence="4" id="KW-0560">Oxidoreductase</keyword>
<evidence type="ECO:0000256" key="6">
    <source>
        <dbReference type="ARBA" id="ARBA00048731"/>
    </source>
</evidence>
<evidence type="ECO:0000313" key="9">
    <source>
        <dbReference type="EMBL" id="CAB4579876.1"/>
    </source>
</evidence>
<dbReference type="PROSITE" id="PS00065">
    <property type="entry name" value="D_2_HYDROXYACID_DH_1"/>
    <property type="match status" value="1"/>
</dbReference>
<name>A0A6J5ZP15_9ZZZZ</name>
<dbReference type="InterPro" id="IPR006139">
    <property type="entry name" value="D-isomer_2_OHA_DH_cat_dom"/>
</dbReference>
<dbReference type="NCBIfam" id="TIGR01327">
    <property type="entry name" value="PGDH"/>
    <property type="match status" value="1"/>
</dbReference>
<dbReference type="InterPro" id="IPR029009">
    <property type="entry name" value="ASB_dom_sf"/>
</dbReference>
<evidence type="ECO:0000259" key="7">
    <source>
        <dbReference type="PROSITE" id="PS51671"/>
    </source>
</evidence>
<dbReference type="EMBL" id="CAFAAD010000022">
    <property type="protein sequence ID" value="CAB4786686.1"/>
    <property type="molecule type" value="Genomic_DNA"/>
</dbReference>
<evidence type="ECO:0000313" key="10">
    <source>
        <dbReference type="EMBL" id="CAB4786686.1"/>
    </source>
</evidence>
<evidence type="ECO:0000313" key="8">
    <source>
        <dbReference type="EMBL" id="CAB4343066.1"/>
    </source>
</evidence>
<evidence type="ECO:0000256" key="3">
    <source>
        <dbReference type="ARBA" id="ARBA00013143"/>
    </source>
</evidence>
<dbReference type="InterPro" id="IPR045626">
    <property type="entry name" value="PGDH_ASB_dom"/>
</dbReference>
<dbReference type="PROSITE" id="PS51671">
    <property type="entry name" value="ACT"/>
    <property type="match status" value="1"/>
</dbReference>
<dbReference type="UniPathway" id="UPA00135">
    <property type="reaction ID" value="UER00196"/>
</dbReference>
<dbReference type="Pfam" id="PF01842">
    <property type="entry name" value="ACT"/>
    <property type="match status" value="1"/>
</dbReference>
<dbReference type="InterPro" id="IPR002912">
    <property type="entry name" value="ACT_dom"/>
</dbReference>
<dbReference type="Gene3D" id="3.40.50.720">
    <property type="entry name" value="NAD(P)-binding Rossmann-like Domain"/>
    <property type="match status" value="2"/>
</dbReference>
<dbReference type="GO" id="GO:0006564">
    <property type="term" value="P:L-serine biosynthetic process"/>
    <property type="evidence" value="ECO:0007669"/>
    <property type="project" value="InterPro"/>
</dbReference>
<organism evidence="8">
    <name type="scientific">freshwater metagenome</name>
    <dbReference type="NCBI Taxonomy" id="449393"/>
    <lineage>
        <taxon>unclassified sequences</taxon>
        <taxon>metagenomes</taxon>
        <taxon>ecological metagenomes</taxon>
    </lineage>
</organism>
<dbReference type="CDD" id="cd04902">
    <property type="entry name" value="ACT_3PGDH-xct"/>
    <property type="match status" value="1"/>
</dbReference>
<comment type="pathway">
    <text evidence="1">Amino-acid biosynthesis; L-serine biosynthesis; L-serine from 3-phospho-D-glycerate: step 1/3.</text>
</comment>
<dbReference type="SUPFAM" id="SSF51735">
    <property type="entry name" value="NAD(P)-binding Rossmann-fold domains"/>
    <property type="match status" value="1"/>
</dbReference>
<dbReference type="SUPFAM" id="SSF55021">
    <property type="entry name" value="ACT-like"/>
    <property type="match status" value="1"/>
</dbReference>
<proteinExistence type="inferred from homology"/>
<dbReference type="InterPro" id="IPR036291">
    <property type="entry name" value="NAD(P)-bd_dom_sf"/>
</dbReference>
<feature type="domain" description="ACT" evidence="7">
    <location>
        <begin position="448"/>
        <end position="518"/>
    </location>
</feature>
<dbReference type="SUPFAM" id="SSF143548">
    <property type="entry name" value="Serine metabolism enzymes domain"/>
    <property type="match status" value="1"/>
</dbReference>
<dbReference type="AlphaFoldDB" id="A0A6J5ZP15"/>
<sequence>MARILVTETIADGGLDRLRAAGHTVDVQEGLSPEQLIEAIKGAHALIIRSATDVTAEVLAAGTDLIVVGRAGIGLDNVDTQAATERGVMVVNAPQSNILSAAEHTMALLLSMARNVPQAHAALVAGRWERSRWTGVELSDKTLGVVGLGRIGKLVAQRAMAFGMKIVAYDPFVSPEMARKMNIEIVDLDTLLSVSDFVTLHVAKTPETVGLINAERLAKAKKGIRIVNVARGGIIVESDLADAIRSGHVGGAAIDVFDKEPTTESPLFELPEVVVTPHLGASTHEAQDKAGDTIAEMVGLALAGEFVPFAVNVNAAEASETVRPFLSLAERLGATFGGLATGVEALEVSYEGEIGGYDTRILTLSLLKGFFGRISDDPVSYVNAPKMAEERGITVTETTTTTAHNFVNLITIRGGAHSLAGTLMGLDGEARLVMVDDHRVDVPPAHHMLVVRNDDRPGMIGLVGTIVGEAGLNIADMDVGQAPNGASAMMVLSITDAVPAEVCERLRAIEGIVSVDAI</sequence>
<dbReference type="PANTHER" id="PTHR42938">
    <property type="entry name" value="FORMATE DEHYDROGENASE 1"/>
    <property type="match status" value="1"/>
</dbReference>
<reference evidence="8" key="1">
    <citation type="submission" date="2020-05" db="EMBL/GenBank/DDBJ databases">
        <authorList>
            <person name="Chiriac C."/>
            <person name="Salcher M."/>
            <person name="Ghai R."/>
            <person name="Kavagutti S V."/>
        </authorList>
    </citation>
    <scope>NUCLEOTIDE SEQUENCE</scope>
</reference>
<dbReference type="GO" id="GO:0051287">
    <property type="term" value="F:NAD binding"/>
    <property type="evidence" value="ECO:0007669"/>
    <property type="project" value="InterPro"/>
</dbReference>
<dbReference type="SUPFAM" id="SSF52283">
    <property type="entry name" value="Formate/glycerate dehydrogenase catalytic domain-like"/>
    <property type="match status" value="1"/>
</dbReference>
<evidence type="ECO:0000256" key="4">
    <source>
        <dbReference type="ARBA" id="ARBA00023002"/>
    </source>
</evidence>
<keyword evidence="5" id="KW-0520">NAD</keyword>
<comment type="catalytic activity">
    <reaction evidence="6">
        <text>(2R)-3-phosphoglycerate + NAD(+) = 3-phosphooxypyruvate + NADH + H(+)</text>
        <dbReference type="Rhea" id="RHEA:12641"/>
        <dbReference type="ChEBI" id="CHEBI:15378"/>
        <dbReference type="ChEBI" id="CHEBI:18110"/>
        <dbReference type="ChEBI" id="CHEBI:57540"/>
        <dbReference type="ChEBI" id="CHEBI:57945"/>
        <dbReference type="ChEBI" id="CHEBI:58272"/>
        <dbReference type="EC" id="1.1.1.95"/>
    </reaction>
</comment>